<evidence type="ECO:0000256" key="2">
    <source>
        <dbReference type="SAM" id="MobiDB-lite"/>
    </source>
</evidence>
<dbReference type="GO" id="GO:0003723">
    <property type="term" value="F:RNA binding"/>
    <property type="evidence" value="ECO:0007669"/>
    <property type="project" value="TreeGrafter"/>
</dbReference>
<dbReference type="OrthoDB" id="1432093at2759"/>
<dbReference type="AlphaFoldDB" id="A0A2P7ZY09"/>
<comment type="similarity">
    <text evidence="1">Belongs to the CAF1 family.</text>
</comment>
<dbReference type="STRING" id="40998.A0A2P7ZY09"/>
<organism evidence="3 4">
    <name type="scientific">Elsinoe australis</name>
    <dbReference type="NCBI Taxonomy" id="40998"/>
    <lineage>
        <taxon>Eukaryota</taxon>
        <taxon>Fungi</taxon>
        <taxon>Dikarya</taxon>
        <taxon>Ascomycota</taxon>
        <taxon>Pezizomycotina</taxon>
        <taxon>Dothideomycetes</taxon>
        <taxon>Dothideomycetidae</taxon>
        <taxon>Myriangiales</taxon>
        <taxon>Elsinoaceae</taxon>
        <taxon>Elsinoe</taxon>
    </lineage>
</organism>
<feature type="compositionally biased region" description="Basic and acidic residues" evidence="2">
    <location>
        <begin position="435"/>
        <end position="446"/>
    </location>
</feature>
<evidence type="ECO:0000313" key="4">
    <source>
        <dbReference type="Proteomes" id="UP000243723"/>
    </source>
</evidence>
<keyword evidence="4" id="KW-1185">Reference proteome</keyword>
<dbReference type="EMBL" id="NHZQ01000102">
    <property type="protein sequence ID" value="PSK53092.1"/>
    <property type="molecule type" value="Genomic_DNA"/>
</dbReference>
<reference evidence="3 4" key="1">
    <citation type="submission" date="2017-05" db="EMBL/GenBank/DDBJ databases">
        <title>Draft genome sequence of Elsinoe australis.</title>
        <authorList>
            <person name="Cheng Q."/>
        </authorList>
    </citation>
    <scope>NUCLEOTIDE SEQUENCE [LARGE SCALE GENOMIC DNA]</scope>
    <source>
        <strain evidence="3 4">NL1</strain>
    </source>
</reference>
<dbReference type="InterPro" id="IPR012337">
    <property type="entry name" value="RNaseH-like_sf"/>
</dbReference>
<feature type="compositionally biased region" description="Low complexity" evidence="2">
    <location>
        <begin position="541"/>
        <end position="553"/>
    </location>
</feature>
<dbReference type="InterPro" id="IPR036397">
    <property type="entry name" value="RNaseH_sf"/>
</dbReference>
<accession>A0A2P7ZY09</accession>
<dbReference type="PANTHER" id="PTHR15092:SF22">
    <property type="entry name" value="POLY(A)-SPECIFIC RIBONUCLEASE PNLDC1"/>
    <property type="match status" value="1"/>
</dbReference>
<dbReference type="PANTHER" id="PTHR15092">
    <property type="entry name" value="POLY A -SPECIFIC RIBONUCLEASE/TARGET OF EGR1, MEMBER 1"/>
    <property type="match status" value="1"/>
</dbReference>
<sequence length="620" mass="70503">MDVVRFNFPWKLLEILTAVSESHFVSFDLELSGVPVRPYGAAREPGKQTLQQRYVETKAAAEKYTILQLGLTCVKEDAIDGTYELKPFNIQLSPILSERLDIDRTFSFHSGAVEFLNSVGFNFQAPLAIGVPYLSREEARLARERVEERHSRTKAFYDPLVIKPEETEALALRKTVQKLVQDWLDTGKPHADGIYLGPKELSTSKPPPDELSRYEKWLIHQIVRFDFEDLVTVPRRGLIQVIRLDKEREDAVKRQRIRESKERIYRQTGFRWVIEAIAGRNFSNIDWQSFVQVTEEGHALPLTPDTKSRFQRCQHLLDGKPRPVVGHNMFLDLIYLYQTFIGQLPDKVEDFASKIKELFPVVIDTKYIATHECGDINPMSSLQQLAEQLDEQEKPVMRTHEDFNKYDEYIAHHEAGYDSLLTAKVAIRLSAKLEADRRSGEKDGKDAPSSSDDDGQGGVAVGADGQAAESRTMLSSAMETVRNKIVVPVGKTVTAIKSTAKPQKQEQTNRFAHTTAFDGLQVDDTDDAEEDKVLQFDDLPTTTETGNTSTSWSQASNDQDQVWTEQKWVAQRLMPRWSSTFWSEYGNRLRVFGTQESICMLETNGEDSSAKDRDGKGVEW</sequence>
<dbReference type="GO" id="GO:0000175">
    <property type="term" value="F:3'-5'-RNA exonuclease activity"/>
    <property type="evidence" value="ECO:0007669"/>
    <property type="project" value="TreeGrafter"/>
</dbReference>
<dbReference type="Pfam" id="PF04857">
    <property type="entry name" value="CAF1"/>
    <property type="match status" value="1"/>
</dbReference>
<dbReference type="InterPro" id="IPR051181">
    <property type="entry name" value="CAF1_poly(A)_ribonucleases"/>
</dbReference>
<dbReference type="GO" id="GO:0005634">
    <property type="term" value="C:nucleus"/>
    <property type="evidence" value="ECO:0007669"/>
    <property type="project" value="TreeGrafter"/>
</dbReference>
<feature type="region of interest" description="Disordered" evidence="2">
    <location>
        <begin position="435"/>
        <end position="472"/>
    </location>
</feature>
<comment type="caution">
    <text evidence="3">The sequence shown here is derived from an EMBL/GenBank/DDBJ whole genome shotgun (WGS) entry which is preliminary data.</text>
</comment>
<dbReference type="SUPFAM" id="SSF53098">
    <property type="entry name" value="Ribonuclease H-like"/>
    <property type="match status" value="1"/>
</dbReference>
<dbReference type="Proteomes" id="UP000243723">
    <property type="component" value="Unassembled WGS sequence"/>
</dbReference>
<evidence type="ECO:0000313" key="3">
    <source>
        <dbReference type="EMBL" id="PSK53092.1"/>
    </source>
</evidence>
<dbReference type="GO" id="GO:1990432">
    <property type="term" value="P:siRNA 3'-end processing"/>
    <property type="evidence" value="ECO:0007669"/>
    <property type="project" value="TreeGrafter"/>
</dbReference>
<dbReference type="Gene3D" id="3.30.420.10">
    <property type="entry name" value="Ribonuclease H-like superfamily/Ribonuclease H"/>
    <property type="match status" value="2"/>
</dbReference>
<protein>
    <submittedName>
        <fullName evidence="3">Poly(A)-specific ribonuclease PARN</fullName>
    </submittedName>
</protein>
<dbReference type="InterPro" id="IPR006941">
    <property type="entry name" value="RNase_CAF1"/>
</dbReference>
<gene>
    <name evidence="3" type="ORF">B9Z65_3292</name>
</gene>
<evidence type="ECO:0000256" key="1">
    <source>
        <dbReference type="ARBA" id="ARBA00008372"/>
    </source>
</evidence>
<dbReference type="GO" id="GO:0000289">
    <property type="term" value="P:nuclear-transcribed mRNA poly(A) tail shortening"/>
    <property type="evidence" value="ECO:0007669"/>
    <property type="project" value="TreeGrafter"/>
</dbReference>
<proteinExistence type="inferred from homology"/>
<feature type="region of interest" description="Disordered" evidence="2">
    <location>
        <begin position="539"/>
        <end position="559"/>
    </location>
</feature>
<name>A0A2P7ZY09_9PEZI</name>
<dbReference type="GO" id="GO:1990431">
    <property type="term" value="P:priRNA 3'-end processing"/>
    <property type="evidence" value="ECO:0007669"/>
    <property type="project" value="TreeGrafter"/>
</dbReference>